<dbReference type="OrthoDB" id="9787807at2"/>
<accession>A0A0S4L7S3</accession>
<protein>
    <recommendedName>
        <fullName evidence="3">SAM-dependent methyltransferase</fullName>
    </recommendedName>
</protein>
<evidence type="ECO:0000313" key="1">
    <source>
        <dbReference type="EMBL" id="CUS32672.1"/>
    </source>
</evidence>
<gene>
    <name evidence="1" type="ORF">COMA1_10756</name>
</gene>
<dbReference type="RefSeq" id="WP_090743878.1">
    <property type="nucleotide sequence ID" value="NZ_CZQA01000001.1"/>
</dbReference>
<proteinExistence type="predicted"/>
<reference evidence="1 2" key="1">
    <citation type="submission" date="2015-10" db="EMBL/GenBank/DDBJ databases">
        <authorList>
            <person name="Gilbert D.G."/>
        </authorList>
    </citation>
    <scope>NUCLEOTIDE SEQUENCE [LARGE SCALE GENOMIC DNA]</scope>
    <source>
        <strain evidence="1">COMA1</strain>
    </source>
</reference>
<keyword evidence="2" id="KW-1185">Reference proteome</keyword>
<dbReference type="STRING" id="1742972.COMA1_10756"/>
<dbReference type="Proteomes" id="UP000199032">
    <property type="component" value="Unassembled WGS sequence"/>
</dbReference>
<evidence type="ECO:0008006" key="3">
    <source>
        <dbReference type="Google" id="ProtNLM"/>
    </source>
</evidence>
<sequence>MAMELDQVVPFGRSLNEYQAMFSLSSDDLDKKIIGVADGPASFNAEMQVLGKRVLSVDPLYAFSAAEIEQRFYAVVDGIIRQITETPNDWVWTFHQSPEQLRERRIQVLTRFLTDYEQGKADGRYVTGELPRLNCSDAQFELALCSHFLFLYSDHFSYEFHRAAVFEMLRVAKEVRVFPLLTLALKPSPYLSPLLEDLTRNGYHREIRTVPYELQRGGNKMLCIKRIGLM</sequence>
<dbReference type="AlphaFoldDB" id="A0A0S4L7S3"/>
<organism evidence="1 2">
    <name type="scientific">Candidatus Nitrospira nitrosa</name>
    <dbReference type="NCBI Taxonomy" id="1742972"/>
    <lineage>
        <taxon>Bacteria</taxon>
        <taxon>Pseudomonadati</taxon>
        <taxon>Nitrospirota</taxon>
        <taxon>Nitrospiria</taxon>
        <taxon>Nitrospirales</taxon>
        <taxon>Nitrospiraceae</taxon>
        <taxon>Nitrospira</taxon>
    </lineage>
</organism>
<evidence type="ECO:0000313" key="2">
    <source>
        <dbReference type="Proteomes" id="UP000199032"/>
    </source>
</evidence>
<name>A0A0S4L7S3_9BACT</name>
<dbReference type="EMBL" id="CZQA01000001">
    <property type="protein sequence ID" value="CUS32672.1"/>
    <property type="molecule type" value="Genomic_DNA"/>
</dbReference>